<dbReference type="InterPro" id="IPR059112">
    <property type="entry name" value="CysZ/EI24"/>
</dbReference>
<feature type="transmembrane region" description="Helical" evidence="6">
    <location>
        <begin position="123"/>
        <end position="148"/>
    </location>
</feature>
<proteinExistence type="predicted"/>
<evidence type="ECO:0000313" key="8">
    <source>
        <dbReference type="Proteomes" id="UP000789570"/>
    </source>
</evidence>
<comment type="subcellular location">
    <subcellularLocation>
        <location evidence="1">Membrane</location>
        <topology evidence="1">Multi-pass membrane protein</topology>
    </subcellularLocation>
</comment>
<keyword evidence="2 6" id="KW-0812">Transmembrane</keyword>
<dbReference type="EMBL" id="CAJVPQ010000292">
    <property type="protein sequence ID" value="CAG8467531.1"/>
    <property type="molecule type" value="Genomic_DNA"/>
</dbReference>
<name>A0A9N8Z2K5_9GLOM</name>
<feature type="transmembrane region" description="Helical" evidence="6">
    <location>
        <begin position="26"/>
        <end position="52"/>
    </location>
</feature>
<dbReference type="Pfam" id="PF07264">
    <property type="entry name" value="EI24"/>
    <property type="match status" value="1"/>
</dbReference>
<dbReference type="AlphaFoldDB" id="A0A9N8Z2K5"/>
<feature type="transmembrane region" description="Helical" evidence="6">
    <location>
        <begin position="202"/>
        <end position="224"/>
    </location>
</feature>
<evidence type="ECO:0000256" key="2">
    <source>
        <dbReference type="ARBA" id="ARBA00022692"/>
    </source>
</evidence>
<dbReference type="OrthoDB" id="10012223at2759"/>
<comment type="caution">
    <text evidence="7">The sequence shown here is derived from an EMBL/GenBank/DDBJ whole genome shotgun (WGS) entry which is preliminary data.</text>
</comment>
<dbReference type="Proteomes" id="UP000789570">
    <property type="component" value="Unassembled WGS sequence"/>
</dbReference>
<evidence type="ECO:0000256" key="3">
    <source>
        <dbReference type="ARBA" id="ARBA00022989"/>
    </source>
</evidence>
<keyword evidence="4 6" id="KW-0472">Membrane</keyword>
<protein>
    <submittedName>
        <fullName evidence="7">12967_t:CDS:1</fullName>
    </submittedName>
</protein>
<gene>
    <name evidence="7" type="ORF">FCALED_LOCUS2053</name>
</gene>
<feature type="transmembrane region" description="Helical" evidence="6">
    <location>
        <begin position="64"/>
        <end position="89"/>
    </location>
</feature>
<keyword evidence="8" id="KW-1185">Reference proteome</keyword>
<feature type="compositionally biased region" description="Polar residues" evidence="5">
    <location>
        <begin position="270"/>
        <end position="279"/>
    </location>
</feature>
<organism evidence="7 8">
    <name type="scientific">Funneliformis caledonium</name>
    <dbReference type="NCBI Taxonomy" id="1117310"/>
    <lineage>
        <taxon>Eukaryota</taxon>
        <taxon>Fungi</taxon>
        <taxon>Fungi incertae sedis</taxon>
        <taxon>Mucoromycota</taxon>
        <taxon>Glomeromycotina</taxon>
        <taxon>Glomeromycetes</taxon>
        <taxon>Glomerales</taxon>
        <taxon>Glomeraceae</taxon>
        <taxon>Funneliformis</taxon>
    </lineage>
</organism>
<dbReference type="PANTHER" id="PTHR34292">
    <property type="entry name" value="OUTER SPORE WALL PROTEIN LDS1"/>
    <property type="match status" value="1"/>
</dbReference>
<sequence>MASSPSTYPIKGIFYFFTNLSLIRRIICVLFLTLIVSILFLFLTFGFLLTLQANALINAGCPDWLAWTVSVIFCLLESVVLTIIFYLIVTPIWQDALFDDVLRLKGLGHVLEKRTISDVGCKGFFSGLTTAFVTIYTLILVQVIALLITFPLHIIPVIGTIIYCIVNGWVMTWGHKIHYHIEIKEWTVKQSLSFAWKNRRDYISFGFVAVALELIPIANFLFFWTNVVGAALWTADMIIEEQRSPSSDNDSRAGTSSSYQEADRMDGSTHNKYGSTDTI</sequence>
<evidence type="ECO:0000256" key="1">
    <source>
        <dbReference type="ARBA" id="ARBA00004141"/>
    </source>
</evidence>
<evidence type="ECO:0000313" key="7">
    <source>
        <dbReference type="EMBL" id="CAG8467531.1"/>
    </source>
</evidence>
<accession>A0A9N8Z2K5</accession>
<feature type="compositionally biased region" description="Polar residues" evidence="5">
    <location>
        <begin position="244"/>
        <end position="260"/>
    </location>
</feature>
<dbReference type="PANTHER" id="PTHR34292:SF2">
    <property type="entry name" value="OUTER SPORE WALL PROTEIN LDS1"/>
    <property type="match status" value="1"/>
</dbReference>
<feature type="transmembrane region" description="Helical" evidence="6">
    <location>
        <begin position="154"/>
        <end position="174"/>
    </location>
</feature>
<reference evidence="7" key="1">
    <citation type="submission" date="2021-06" db="EMBL/GenBank/DDBJ databases">
        <authorList>
            <person name="Kallberg Y."/>
            <person name="Tangrot J."/>
            <person name="Rosling A."/>
        </authorList>
    </citation>
    <scope>NUCLEOTIDE SEQUENCE</scope>
    <source>
        <strain evidence="7">UK204</strain>
    </source>
</reference>
<evidence type="ECO:0000256" key="4">
    <source>
        <dbReference type="ARBA" id="ARBA00023136"/>
    </source>
</evidence>
<evidence type="ECO:0000256" key="5">
    <source>
        <dbReference type="SAM" id="MobiDB-lite"/>
    </source>
</evidence>
<evidence type="ECO:0000256" key="6">
    <source>
        <dbReference type="SAM" id="Phobius"/>
    </source>
</evidence>
<keyword evidence="3 6" id="KW-1133">Transmembrane helix</keyword>
<dbReference type="InterPro" id="IPR052786">
    <property type="entry name" value="Spore_wall_assembly"/>
</dbReference>
<feature type="region of interest" description="Disordered" evidence="5">
    <location>
        <begin position="244"/>
        <end position="279"/>
    </location>
</feature>